<dbReference type="InterPro" id="IPR024161">
    <property type="entry name" value="Znf_nanos-typ"/>
</dbReference>
<evidence type="ECO:0000256" key="8">
    <source>
        <dbReference type="PROSITE-ProRule" id="PRU00855"/>
    </source>
</evidence>
<dbReference type="GeneID" id="111601789"/>
<dbReference type="InterPro" id="IPR038129">
    <property type="entry name" value="Nanos_sf"/>
</dbReference>
<dbReference type="PROSITE" id="PS51522">
    <property type="entry name" value="ZF_NANOS"/>
    <property type="match status" value="1"/>
</dbReference>
<proteinExistence type="inferred from homology"/>
<sequence>MFRSGSSLESNIPMDNISPFHGIGGFNMYLDTASHNISPPVSSAALSPPTTPLTPEPTMSPTQFPLLTDSSEVNMNASAASTLFLQRQYHYHLLQQQQQQLALAQHQLALAASAAAANHQQKDEIAHSLKMFVLVTACNADKNNGSTQDAMQEFAANGYVSDEFNCFQYNNQSSATPQPSPLPRQYPSCNSTASATSAASFVPPSSAAPNWVNFNNYREQLNNVWRSMSYVPNLATTAGLAMTTQKNINIGLPMPPDHVRNISNVNVANNKLHKRYNNGKTKALVTKHCVFCENNNEPEAVVNSHSVRDTYGRVLCPKLRTYVCPICGASGDSAHTIKYCPKKPIVTMEDAIKAESFRLAKSNYYKQQMKV</sequence>
<dbReference type="PANTHER" id="PTHR12887">
    <property type="entry name" value="NANOS PROTEIN"/>
    <property type="match status" value="1"/>
</dbReference>
<keyword evidence="10" id="KW-1185">Reference proteome</keyword>
<dbReference type="InterPro" id="IPR057910">
    <property type="entry name" value="NED_Nanos"/>
</dbReference>
<dbReference type="KEGG" id="dhe:111601789"/>
<dbReference type="CTD" id="42297"/>
<feature type="domain" description="Nanos-type" evidence="9">
    <location>
        <begin position="288"/>
        <end position="342"/>
    </location>
</feature>
<evidence type="ECO:0000256" key="5">
    <source>
        <dbReference type="ARBA" id="ARBA00022833"/>
    </source>
</evidence>
<dbReference type="OrthoDB" id="10010129at2759"/>
<dbReference type="GO" id="GO:0003723">
    <property type="term" value="F:RNA binding"/>
    <property type="evidence" value="ECO:0007669"/>
    <property type="project" value="UniProtKB-UniRule"/>
</dbReference>
<evidence type="ECO:0000313" key="10">
    <source>
        <dbReference type="Proteomes" id="UP000504633"/>
    </source>
</evidence>
<evidence type="ECO:0000256" key="6">
    <source>
        <dbReference type="ARBA" id="ARBA00022845"/>
    </source>
</evidence>
<keyword evidence="6 8" id="KW-0810">Translation regulation</keyword>
<accession>A0A6J1M5D0</accession>
<dbReference type="GO" id="GO:0008270">
    <property type="term" value="F:zinc ion binding"/>
    <property type="evidence" value="ECO:0007669"/>
    <property type="project" value="UniProtKB-KW"/>
</dbReference>
<gene>
    <name evidence="11" type="primary">LOC111601789</name>
</gene>
<keyword evidence="7 8" id="KW-0694">RNA-binding</keyword>
<organism evidence="10 11">
    <name type="scientific">Drosophila hydei</name>
    <name type="common">Fruit fly</name>
    <dbReference type="NCBI Taxonomy" id="7224"/>
    <lineage>
        <taxon>Eukaryota</taxon>
        <taxon>Metazoa</taxon>
        <taxon>Ecdysozoa</taxon>
        <taxon>Arthropoda</taxon>
        <taxon>Hexapoda</taxon>
        <taxon>Insecta</taxon>
        <taxon>Pterygota</taxon>
        <taxon>Neoptera</taxon>
        <taxon>Endopterygota</taxon>
        <taxon>Diptera</taxon>
        <taxon>Brachycera</taxon>
        <taxon>Muscomorpha</taxon>
        <taxon>Ephydroidea</taxon>
        <taxon>Drosophilidae</taxon>
        <taxon>Drosophila</taxon>
    </lineage>
</organism>
<keyword evidence="4 8" id="KW-0863">Zinc-finger</keyword>
<comment type="similarity">
    <text evidence="8">Belongs to the nanos family.</text>
</comment>
<dbReference type="FunFam" id="4.10.60.30:FF:000001">
    <property type="entry name" value="nanos homolog 3"/>
    <property type="match status" value="1"/>
</dbReference>
<dbReference type="OMA" id="ANHQQKD"/>
<reference evidence="11" key="1">
    <citation type="submission" date="2025-08" db="UniProtKB">
        <authorList>
            <consortium name="RefSeq"/>
        </authorList>
    </citation>
    <scope>IDENTIFICATION</scope>
    <source>
        <strain evidence="11">15085-1641.00</strain>
        <tissue evidence="11">Whole body</tissue>
    </source>
</reference>
<dbReference type="Proteomes" id="UP000504633">
    <property type="component" value="Unplaced"/>
</dbReference>
<evidence type="ECO:0000256" key="7">
    <source>
        <dbReference type="ARBA" id="ARBA00022884"/>
    </source>
</evidence>
<dbReference type="GO" id="GO:0005737">
    <property type="term" value="C:cytoplasm"/>
    <property type="evidence" value="ECO:0007669"/>
    <property type="project" value="UniProtKB-SubCell"/>
</dbReference>
<dbReference type="InterPro" id="IPR008705">
    <property type="entry name" value="Nanos/Xcar2"/>
</dbReference>
<dbReference type="RefSeq" id="XP_023174326.2">
    <property type="nucleotide sequence ID" value="XM_023318558.2"/>
</dbReference>
<keyword evidence="2" id="KW-0963">Cytoplasm</keyword>
<dbReference type="Pfam" id="PF25798">
    <property type="entry name" value="NED_Nanos"/>
    <property type="match status" value="1"/>
</dbReference>
<dbReference type="Pfam" id="PF05741">
    <property type="entry name" value="zf-nanos"/>
    <property type="match status" value="1"/>
</dbReference>
<comment type="subcellular location">
    <subcellularLocation>
        <location evidence="1">Cytoplasm</location>
    </subcellularLocation>
</comment>
<dbReference type="Gene3D" id="4.10.60.30">
    <property type="entry name" value="Nanos, RNA-binding domain"/>
    <property type="match status" value="1"/>
</dbReference>
<keyword evidence="3" id="KW-0479">Metal-binding</keyword>
<dbReference type="AlphaFoldDB" id="A0A6J1M5D0"/>
<evidence type="ECO:0000259" key="9">
    <source>
        <dbReference type="PROSITE" id="PS51522"/>
    </source>
</evidence>
<name>A0A6J1M5D0_DROHY</name>
<evidence type="ECO:0000313" key="11">
    <source>
        <dbReference type="RefSeq" id="XP_023174326.2"/>
    </source>
</evidence>
<keyword evidence="5" id="KW-0862">Zinc</keyword>
<evidence type="ECO:0000256" key="1">
    <source>
        <dbReference type="ARBA" id="ARBA00004496"/>
    </source>
</evidence>
<evidence type="ECO:0000256" key="4">
    <source>
        <dbReference type="ARBA" id="ARBA00022771"/>
    </source>
</evidence>
<evidence type="ECO:0000256" key="2">
    <source>
        <dbReference type="ARBA" id="ARBA00022490"/>
    </source>
</evidence>
<evidence type="ECO:0000256" key="3">
    <source>
        <dbReference type="ARBA" id="ARBA00022723"/>
    </source>
</evidence>
<protein>
    <submittedName>
        <fullName evidence="11">Protein nanos</fullName>
    </submittedName>
</protein>
<dbReference type="GO" id="GO:0006417">
    <property type="term" value="P:regulation of translation"/>
    <property type="evidence" value="ECO:0007669"/>
    <property type="project" value="UniProtKB-UniRule"/>
</dbReference>